<protein>
    <submittedName>
        <fullName evidence="1">Uncharacterized protein</fullName>
    </submittedName>
</protein>
<comment type="caution">
    <text evidence="1">The sequence shown here is derived from an EMBL/GenBank/DDBJ whole genome shotgun (WGS) entry which is preliminary data.</text>
</comment>
<sequence>MHTCDIFRIECNTTASQKCITDVENCSKHLVPTSENSWTESYLGSVCVRVHLRASICLSVVILQHFADLGCGQIMNKRNKNEFWENRRRSRRLAVTNQWGWGVFE</sequence>
<evidence type="ECO:0000313" key="1">
    <source>
        <dbReference type="EMBL" id="MEQ2185700.1"/>
    </source>
</evidence>
<name>A0ABV0PQC9_9TELE</name>
<organism evidence="1 2">
    <name type="scientific">Goodea atripinnis</name>
    <dbReference type="NCBI Taxonomy" id="208336"/>
    <lineage>
        <taxon>Eukaryota</taxon>
        <taxon>Metazoa</taxon>
        <taxon>Chordata</taxon>
        <taxon>Craniata</taxon>
        <taxon>Vertebrata</taxon>
        <taxon>Euteleostomi</taxon>
        <taxon>Actinopterygii</taxon>
        <taxon>Neopterygii</taxon>
        <taxon>Teleostei</taxon>
        <taxon>Neoteleostei</taxon>
        <taxon>Acanthomorphata</taxon>
        <taxon>Ovalentaria</taxon>
        <taxon>Atherinomorphae</taxon>
        <taxon>Cyprinodontiformes</taxon>
        <taxon>Goodeidae</taxon>
        <taxon>Goodea</taxon>
    </lineage>
</organism>
<dbReference type="Proteomes" id="UP001476798">
    <property type="component" value="Unassembled WGS sequence"/>
</dbReference>
<dbReference type="EMBL" id="JAHRIO010081969">
    <property type="protein sequence ID" value="MEQ2185700.1"/>
    <property type="molecule type" value="Genomic_DNA"/>
</dbReference>
<evidence type="ECO:0000313" key="2">
    <source>
        <dbReference type="Proteomes" id="UP001476798"/>
    </source>
</evidence>
<accession>A0ABV0PQC9</accession>
<gene>
    <name evidence="1" type="ORF">GOODEAATRI_021008</name>
</gene>
<reference evidence="1 2" key="1">
    <citation type="submission" date="2021-06" db="EMBL/GenBank/DDBJ databases">
        <authorList>
            <person name="Palmer J.M."/>
        </authorList>
    </citation>
    <scope>NUCLEOTIDE SEQUENCE [LARGE SCALE GENOMIC DNA]</scope>
    <source>
        <strain evidence="1 2">GA_2019</strain>
        <tissue evidence="1">Muscle</tissue>
    </source>
</reference>
<keyword evidence="2" id="KW-1185">Reference proteome</keyword>
<proteinExistence type="predicted"/>